<feature type="region of interest" description="Disordered" evidence="1">
    <location>
        <begin position="619"/>
        <end position="638"/>
    </location>
</feature>
<dbReference type="VEuPathDB" id="FungiDB:NCU05612"/>
<dbReference type="InterPro" id="IPR022190">
    <property type="entry name" value="DUF3716"/>
</dbReference>
<organism evidence="3">
    <name type="scientific">Neurospora crassa</name>
    <dbReference type="NCBI Taxonomy" id="5141"/>
    <lineage>
        <taxon>Eukaryota</taxon>
        <taxon>Fungi</taxon>
        <taxon>Dikarya</taxon>
        <taxon>Ascomycota</taxon>
        <taxon>Pezizomycotina</taxon>
        <taxon>Sordariomycetes</taxon>
        <taxon>Sordariomycetidae</taxon>
        <taxon>Sordariales</taxon>
        <taxon>Sordariaceae</taxon>
        <taxon>Neurospora</taxon>
    </lineage>
</organism>
<dbReference type="InterPro" id="IPR013087">
    <property type="entry name" value="Znf_C2H2_type"/>
</dbReference>
<feature type="compositionally biased region" description="Basic and acidic residues" evidence="1">
    <location>
        <begin position="63"/>
        <end position="78"/>
    </location>
</feature>
<feature type="region of interest" description="Disordered" evidence="1">
    <location>
        <begin position="1280"/>
        <end position="1305"/>
    </location>
</feature>
<feature type="domain" description="C2H2-type" evidence="2">
    <location>
        <begin position="493"/>
        <end position="518"/>
    </location>
</feature>
<dbReference type="VEuPathDB" id="FungiDB:NCU17087"/>
<accession>Q6NE85</accession>
<feature type="compositionally biased region" description="Basic and acidic residues" evidence="1">
    <location>
        <begin position="413"/>
        <end position="436"/>
    </location>
</feature>
<feature type="compositionally biased region" description="Polar residues" evidence="1">
    <location>
        <begin position="1174"/>
        <end position="1185"/>
    </location>
</feature>
<feature type="compositionally biased region" description="Polar residues" evidence="1">
    <location>
        <begin position="200"/>
        <end position="214"/>
    </location>
</feature>
<feature type="compositionally biased region" description="Low complexity" evidence="1">
    <location>
        <begin position="1288"/>
        <end position="1297"/>
    </location>
</feature>
<feature type="region of interest" description="Disordered" evidence="1">
    <location>
        <begin position="1157"/>
        <end position="1190"/>
    </location>
</feature>
<dbReference type="SMART" id="SM00355">
    <property type="entry name" value="ZnF_C2H2"/>
    <property type="match status" value="3"/>
</dbReference>
<evidence type="ECO:0000313" key="3">
    <source>
        <dbReference type="EMBL" id="CAF06277.1"/>
    </source>
</evidence>
<feature type="region of interest" description="Disordered" evidence="1">
    <location>
        <begin position="1"/>
        <end position="445"/>
    </location>
</feature>
<feature type="compositionally biased region" description="Basic and acidic residues" evidence="1">
    <location>
        <begin position="322"/>
        <end position="332"/>
    </location>
</feature>
<feature type="compositionally biased region" description="Polar residues" evidence="1">
    <location>
        <begin position="383"/>
        <end position="392"/>
    </location>
</feature>
<sequence>MEPLERNQHDGEQDHIGPLSKAPLSTESCPTTTSQKSPSLNNKEQIGSSSSGSENPQATSEAQAHDPKLQGHGGHETKPVPGEGDTERLQACLKYPNISDNAQPASETNSRGVENITTKTTAASGNPLVKPSPLQSQPAPAASPQQGDLMFPGMLETSNTAALSSKSGISAPSRKSLPGTSTLQGPSAKENNVGLPRPILNNTKKTSLLSNASNPFKFPNRLLSAASKKAHQQKTSSSGTVAPRSKQTSGSTIASVHFKGNGSYYTPVHSASPGVSKHPSKRAMDGTASTESKPRPSSEKDRLESSSQLSQPVPGVSALTSKDPRQKSELTHSETYGTASSLNQLHKKSKDPNPSENTQETLRNDRASEDSELSDVESIDPRSFSSNTTASALDQLPGLIVVDSDHDNDDDDGRVTYDIEKDDGGRENDAYADHPDNSVSAANTSCPYTKHTKDSALDDTPYKVCKDQFGNITKTEGALIPIGYQFFDGDFPWICPVRSCRTLHPSIKALGNHFSHGHKGACYNDNLDGTLTFLGQYTKMLNKQPPIIVSKKAMSLDDSPMLEPSHTVANHYKFISGVPGVKLSEHTPRRQSHTNQLVSGQAIVAVRDSPLPKPEKVLTMADPDRPYNMWPSPQRGSATNSMAVTDAIGKLEQLYGGLLPSGWTPYYEYPTRQWLCPIRSCQCLTKSRYQFGRHFLTHRGCHINDNLDGTFTILRSPSQAQLDDKDYTDTPSAVISREPLDIEPIQSPKIRIKDPSGTQPIWFSLSLYMESTTKGLTKAVKNTTPYSVPTKIKVVQPGPRETPLQLVTEVHSDGELIMASKDRKYTLWWGKSSSWYILLLDTRGAMIPEGYKLDKTWPGRPWICPIRSCRVVCKNTWSLGLHFTKMHSSVSLNDNKDGTFSIVGTHQYGAPRVVSKRLVSLHKDPVVEASLPVLKKVEIEEEERKRSQMEISTHKSTTKNPATDSERLWKYLCSMVDCDLTRPSHPSFNHLMALPRIRDLNIIDKKLDPKQLKHSALGVCLVIQVTGVERLVKQCTACRRGDGPFDECVSICPELAHEIAESSSQLVTSPTNRWCCMNCVLNKSATMCSLKASMLERLEDGRVKENIQQWMISPQRPAAMVKRKHVLVDDEADKDVDLHRQDATSFSYRRSGRLRSLVETTPSESQKRPFASTDMASATSQAVSTTREDNASFLRGSKRIRSTQHAPHQDPTPSAIQESLEVEHWEREEKAIPGENGPADNLVLASSYNLSTHQNSSTSSTQICSFPSFSLHVIKIPSGSSHELPATSDVSSSSSSPSRKREHQTRMCTVIAGKLRVKMKAVEDETEGKEFNIGVHGLLKLEKEMGCKLENWGYNEAVLQVVGVGGE</sequence>
<feature type="compositionally biased region" description="Polar residues" evidence="1">
    <location>
        <begin position="233"/>
        <end position="254"/>
    </location>
</feature>
<reference evidence="3" key="2">
    <citation type="submission" date="2004-01" db="EMBL/GenBank/DDBJ databases">
        <authorList>
            <person name="German Neurospora genome project"/>
        </authorList>
    </citation>
    <scope>NUCLEOTIDE SEQUENCE</scope>
</reference>
<dbReference type="Pfam" id="PF12511">
    <property type="entry name" value="DUF3716"/>
    <property type="match status" value="1"/>
</dbReference>
<evidence type="ECO:0000259" key="2">
    <source>
        <dbReference type="SMART" id="SM00355"/>
    </source>
</evidence>
<feature type="compositionally biased region" description="Polar residues" evidence="1">
    <location>
        <begin position="98"/>
        <end position="124"/>
    </location>
</feature>
<name>Q6NE85_NEUCS</name>
<dbReference type="VEuPathDB" id="FungiDB:NCU05613"/>
<feature type="compositionally biased region" description="Polar residues" evidence="1">
    <location>
        <begin position="23"/>
        <end position="62"/>
    </location>
</feature>
<evidence type="ECO:0000256" key="1">
    <source>
        <dbReference type="SAM" id="MobiDB-lite"/>
    </source>
</evidence>
<feature type="compositionally biased region" description="Basic and acidic residues" evidence="1">
    <location>
        <begin position="292"/>
        <end position="304"/>
    </location>
</feature>
<dbReference type="EMBL" id="BX295538">
    <property type="protein sequence ID" value="CAF06277.1"/>
    <property type="molecule type" value="Genomic_DNA"/>
</dbReference>
<protein>
    <recommendedName>
        <fullName evidence="2">C2H2-type domain-containing protein</fullName>
    </recommendedName>
</protein>
<feature type="compositionally biased region" description="Low complexity" evidence="1">
    <location>
        <begin position="131"/>
        <end position="146"/>
    </location>
</feature>
<feature type="domain" description="C2H2-type" evidence="2">
    <location>
        <begin position="674"/>
        <end position="698"/>
    </location>
</feature>
<reference evidence="3" key="1">
    <citation type="submission" date="2003-03" db="EMBL/GenBank/DDBJ databases">
        <authorList>
            <person name="Schulte U."/>
            <person name="Aign V."/>
            <person name="Hoheisel J."/>
            <person name="Brandt P."/>
            <person name="Fartmann B."/>
            <person name="Holland R."/>
            <person name="Nyakatura G."/>
            <person name="Mewes H.W."/>
            <person name="Mannhaupt G."/>
        </authorList>
    </citation>
    <scope>NUCLEOTIDE SEQUENCE</scope>
</reference>
<feature type="compositionally biased region" description="Polar residues" evidence="1">
    <location>
        <begin position="352"/>
        <end position="361"/>
    </location>
</feature>
<feature type="compositionally biased region" description="Polar residues" evidence="1">
    <location>
        <begin position="156"/>
        <end position="170"/>
    </location>
</feature>
<feature type="domain" description="C2H2-type" evidence="2">
    <location>
        <begin position="862"/>
        <end position="887"/>
    </location>
</feature>
<proteinExistence type="predicted"/>
<feature type="compositionally biased region" description="Polar residues" evidence="1">
    <location>
        <begin position="333"/>
        <end position="344"/>
    </location>
</feature>
<feature type="compositionally biased region" description="Basic and acidic residues" evidence="1">
    <location>
        <begin position="1"/>
        <end position="15"/>
    </location>
</feature>